<sequence>MTDDDLCETMMNLSACTLPTTDRPTRLGEFDDFFARSDPDPTGDLAQRLASA</sequence>
<protein>
    <submittedName>
        <fullName evidence="2">Uncharacterized protein</fullName>
    </submittedName>
</protein>
<keyword evidence="3" id="KW-1185">Reference proteome</keyword>
<dbReference type="EMBL" id="JBHSAX010000016">
    <property type="protein sequence ID" value="MFC3964143.1"/>
    <property type="molecule type" value="Genomic_DNA"/>
</dbReference>
<gene>
    <name evidence="2" type="ORF">ACFO0B_19330</name>
</gene>
<comment type="caution">
    <text evidence="2">The sequence shown here is derived from an EMBL/GenBank/DDBJ whole genome shotgun (WGS) entry which is preliminary data.</text>
</comment>
<proteinExistence type="predicted"/>
<evidence type="ECO:0000256" key="1">
    <source>
        <dbReference type="SAM" id="MobiDB-lite"/>
    </source>
</evidence>
<accession>A0ABV8DW42</accession>
<evidence type="ECO:0000313" key="2">
    <source>
        <dbReference type="EMBL" id="MFC3964143.1"/>
    </source>
</evidence>
<dbReference type="RefSeq" id="WP_378613919.1">
    <property type="nucleotide sequence ID" value="NZ_JBHSAX010000016.1"/>
</dbReference>
<feature type="region of interest" description="Disordered" evidence="1">
    <location>
        <begin position="33"/>
        <end position="52"/>
    </location>
</feature>
<organism evidence="2 3">
    <name type="scientific">Nocardia jiangsuensis</name>
    <dbReference type="NCBI Taxonomy" id="1691563"/>
    <lineage>
        <taxon>Bacteria</taxon>
        <taxon>Bacillati</taxon>
        <taxon>Actinomycetota</taxon>
        <taxon>Actinomycetes</taxon>
        <taxon>Mycobacteriales</taxon>
        <taxon>Nocardiaceae</taxon>
        <taxon>Nocardia</taxon>
    </lineage>
</organism>
<dbReference type="Proteomes" id="UP001595696">
    <property type="component" value="Unassembled WGS sequence"/>
</dbReference>
<evidence type="ECO:0000313" key="3">
    <source>
        <dbReference type="Proteomes" id="UP001595696"/>
    </source>
</evidence>
<reference evidence="3" key="1">
    <citation type="journal article" date="2019" name="Int. J. Syst. Evol. Microbiol.">
        <title>The Global Catalogue of Microorganisms (GCM) 10K type strain sequencing project: providing services to taxonomists for standard genome sequencing and annotation.</title>
        <authorList>
            <consortium name="The Broad Institute Genomics Platform"/>
            <consortium name="The Broad Institute Genome Sequencing Center for Infectious Disease"/>
            <person name="Wu L."/>
            <person name="Ma J."/>
        </authorList>
    </citation>
    <scope>NUCLEOTIDE SEQUENCE [LARGE SCALE GENOMIC DNA]</scope>
    <source>
        <strain evidence="3">CGMCC 4.7330</strain>
    </source>
</reference>
<name>A0ABV8DW42_9NOCA</name>